<dbReference type="EMBL" id="FUWH01000003">
    <property type="protein sequence ID" value="SJZ58537.1"/>
    <property type="molecule type" value="Genomic_DNA"/>
</dbReference>
<protein>
    <submittedName>
        <fullName evidence="1">Uncharacterized protein</fullName>
    </submittedName>
</protein>
<dbReference type="Proteomes" id="UP000190888">
    <property type="component" value="Unassembled WGS sequence"/>
</dbReference>
<dbReference type="AlphaFoldDB" id="A0A1T4LV59"/>
<evidence type="ECO:0000313" key="1">
    <source>
        <dbReference type="EMBL" id="SJZ58537.1"/>
    </source>
</evidence>
<keyword evidence="2" id="KW-1185">Reference proteome</keyword>
<reference evidence="1 2" key="1">
    <citation type="submission" date="2017-02" db="EMBL/GenBank/DDBJ databases">
        <authorList>
            <person name="Peterson S.W."/>
        </authorList>
    </citation>
    <scope>NUCLEOTIDE SEQUENCE [LARGE SCALE GENOMIC DNA]</scope>
    <source>
        <strain evidence="1 2">DSM 22335</strain>
    </source>
</reference>
<dbReference type="RefSeq" id="WP_139367010.1">
    <property type="nucleotide sequence ID" value="NZ_FUWH01000003.1"/>
</dbReference>
<name>A0A1T4LV59_9BACT</name>
<evidence type="ECO:0000313" key="2">
    <source>
        <dbReference type="Proteomes" id="UP000190888"/>
    </source>
</evidence>
<dbReference type="STRING" id="413434.SAMN04488132_10315"/>
<accession>A0A1T4LV59</accession>
<proteinExistence type="predicted"/>
<sequence length="75" mass="8978">MKIVGSLYEQQVNGHCQNIKRNEPECDPFEYFSMEMEIKKERIKEEFRSGKYVVHPVVPDSQTGKKGTYNLYRYR</sequence>
<gene>
    <name evidence="1" type="ORF">SAMN04488132_10315</name>
</gene>
<organism evidence="1 2">
    <name type="scientific">Sediminibacterium ginsengisoli</name>
    <dbReference type="NCBI Taxonomy" id="413434"/>
    <lineage>
        <taxon>Bacteria</taxon>
        <taxon>Pseudomonadati</taxon>
        <taxon>Bacteroidota</taxon>
        <taxon>Chitinophagia</taxon>
        <taxon>Chitinophagales</taxon>
        <taxon>Chitinophagaceae</taxon>
        <taxon>Sediminibacterium</taxon>
    </lineage>
</organism>